<sequence>MGTEPISRSHMNMKFDSVLNLSSWNKAVSRSKDDQDSLDTTKELGTHESGNDNPATDHHKDIIDALDDIREGGLGRETGLDNNDQIEFERDVRRNEEDESSDKPEDQNVIQRTVEDLLESDPEFEEAFNDALDKGIRLQFRFNADENRTTLINGDVLQIDIRNDADVKDELKNVFNEDSNWEPEKPGEGPSFEEVMADSDMSGEDFVAHLERLNIFSFSGQHGDKIRKDVIYMYDHSDFMKETIRSTLENTDGQKKFNFSAIGHGGGTITNPFDDFATSVNAPTAYDDISTKDYKSEDNLNNVSLMAHEMVHSFLGIGDTPTMDIAEEIFANELGAPDAGLGPAGGLGGVTRIGYDEDRLGATIDLDDDFDVEDFMEQARGGDLDQMTHEEIMDEFGGGEIGLPAIEDDEELDDKLNGLVETIRSGVDVKDRHTLYMEGGLADRYQQLLDYNLRHGDFDSPQELSKFTKDQFMDRLGNFEDEADVFAGYLERHGGNEQLDNLAYQTWGSGKDLDVTPEQDLFEDATDFDNHLNGIVSTIVDGVDVEGRKTLYMEGNLADRYKQLLEYNLIHGDFASYEELSHHTGKQLMDRLGNFSDEADVFNGYLVRHGGIEQLTDLARQVWVDAGLDPKAS</sequence>
<dbReference type="KEGG" id="hbh:E4T21_12455"/>
<evidence type="ECO:0000313" key="2">
    <source>
        <dbReference type="EMBL" id="QEM82266.1"/>
    </source>
</evidence>
<dbReference type="AlphaFoldDB" id="A0A5C1NG93"/>
<feature type="compositionally biased region" description="Basic and acidic residues" evidence="1">
    <location>
        <begin position="30"/>
        <end position="74"/>
    </location>
</feature>
<evidence type="ECO:0000313" key="3">
    <source>
        <dbReference type="Proteomes" id="UP000324285"/>
    </source>
</evidence>
<protein>
    <submittedName>
        <fullName evidence="2">Uncharacterized protein</fullName>
    </submittedName>
</protein>
<feature type="compositionally biased region" description="Basic and acidic residues" evidence="1">
    <location>
        <begin position="87"/>
        <end position="106"/>
    </location>
</feature>
<name>A0A5C1NG93_9GAMM</name>
<organism evidence="2 3">
    <name type="scientific">Halomonas binhaiensis</name>
    <dbReference type="NCBI Taxonomy" id="2562282"/>
    <lineage>
        <taxon>Bacteria</taxon>
        <taxon>Pseudomonadati</taxon>
        <taxon>Pseudomonadota</taxon>
        <taxon>Gammaproteobacteria</taxon>
        <taxon>Oceanospirillales</taxon>
        <taxon>Halomonadaceae</taxon>
        <taxon>Halomonas</taxon>
    </lineage>
</organism>
<keyword evidence="3" id="KW-1185">Reference proteome</keyword>
<reference evidence="2" key="1">
    <citation type="submission" date="2021-02" db="EMBL/GenBank/DDBJ databases">
        <title>Strain Y2R2, a novel species of the genus Halomonas.</title>
        <authorList>
            <person name="Huang H."/>
        </authorList>
    </citation>
    <scope>NUCLEOTIDE SEQUENCE</scope>
    <source>
        <strain evidence="2">Y2R2</strain>
    </source>
</reference>
<evidence type="ECO:0000256" key="1">
    <source>
        <dbReference type="SAM" id="MobiDB-lite"/>
    </source>
</evidence>
<proteinExistence type="predicted"/>
<gene>
    <name evidence="2" type="ORF">E4T21_12455</name>
</gene>
<dbReference type="Proteomes" id="UP000324285">
    <property type="component" value="Chromosome"/>
</dbReference>
<dbReference type="EMBL" id="CP038437">
    <property type="protein sequence ID" value="QEM82266.1"/>
    <property type="molecule type" value="Genomic_DNA"/>
</dbReference>
<accession>A0A5C1NG93</accession>
<feature type="region of interest" description="Disordered" evidence="1">
    <location>
        <begin position="27"/>
        <end position="109"/>
    </location>
</feature>
<dbReference type="RefSeq" id="WP_149285334.1">
    <property type="nucleotide sequence ID" value="NZ_CP038437.2"/>
</dbReference>